<evidence type="ECO:0000313" key="5">
    <source>
        <dbReference type="Proteomes" id="UP000675881"/>
    </source>
</evidence>
<keyword evidence="2" id="KW-0333">Golgi apparatus</keyword>
<dbReference type="AlphaFoldDB" id="A0A7R8CYD0"/>
<dbReference type="GO" id="GO:0045056">
    <property type="term" value="P:transcytosis"/>
    <property type="evidence" value="ECO:0007669"/>
    <property type="project" value="TreeGrafter"/>
</dbReference>
<organism evidence="4 5">
    <name type="scientific">Lepeophtheirus salmonis</name>
    <name type="common">Salmon louse</name>
    <name type="synonym">Caligus salmonis</name>
    <dbReference type="NCBI Taxonomy" id="72036"/>
    <lineage>
        <taxon>Eukaryota</taxon>
        <taxon>Metazoa</taxon>
        <taxon>Ecdysozoa</taxon>
        <taxon>Arthropoda</taxon>
        <taxon>Crustacea</taxon>
        <taxon>Multicrustacea</taxon>
        <taxon>Hexanauplia</taxon>
        <taxon>Copepoda</taxon>
        <taxon>Siphonostomatoida</taxon>
        <taxon>Caligidae</taxon>
        <taxon>Lepeophtheirus</taxon>
    </lineage>
</organism>
<dbReference type="Pfam" id="PF04869">
    <property type="entry name" value="Uso1_p115_head"/>
    <property type="match status" value="1"/>
</dbReference>
<dbReference type="InterPro" id="IPR011989">
    <property type="entry name" value="ARM-like"/>
</dbReference>
<dbReference type="EMBL" id="HG994584">
    <property type="protein sequence ID" value="CAF2940119.1"/>
    <property type="molecule type" value="Genomic_DNA"/>
</dbReference>
<dbReference type="GO" id="GO:0005795">
    <property type="term" value="C:Golgi stack"/>
    <property type="evidence" value="ECO:0007669"/>
    <property type="project" value="TreeGrafter"/>
</dbReference>
<evidence type="ECO:0000256" key="1">
    <source>
        <dbReference type="ARBA" id="ARBA00004555"/>
    </source>
</evidence>
<dbReference type="OrthoDB" id="198977at2759"/>
<comment type="subcellular location">
    <subcellularLocation>
        <location evidence="1">Golgi apparatus</location>
    </subcellularLocation>
</comment>
<proteinExistence type="predicted"/>
<feature type="domain" description="Vesicle tethering protein Uso1/P115-like head" evidence="3">
    <location>
        <begin position="1"/>
        <end position="87"/>
    </location>
</feature>
<dbReference type="GO" id="GO:0048280">
    <property type="term" value="P:vesicle fusion with Golgi apparatus"/>
    <property type="evidence" value="ECO:0007669"/>
    <property type="project" value="InterPro"/>
</dbReference>
<evidence type="ECO:0000256" key="2">
    <source>
        <dbReference type="ARBA" id="ARBA00023034"/>
    </source>
</evidence>
<dbReference type="GO" id="GO:0012507">
    <property type="term" value="C:ER to Golgi transport vesicle membrane"/>
    <property type="evidence" value="ECO:0007669"/>
    <property type="project" value="TreeGrafter"/>
</dbReference>
<dbReference type="GO" id="GO:0048211">
    <property type="term" value="P:Golgi vesicle docking"/>
    <property type="evidence" value="ECO:0007669"/>
    <property type="project" value="TreeGrafter"/>
</dbReference>
<dbReference type="GO" id="GO:0000139">
    <property type="term" value="C:Golgi membrane"/>
    <property type="evidence" value="ECO:0007669"/>
    <property type="project" value="InterPro"/>
</dbReference>
<dbReference type="GO" id="GO:0005783">
    <property type="term" value="C:endoplasmic reticulum"/>
    <property type="evidence" value="ECO:0007669"/>
    <property type="project" value="TreeGrafter"/>
</dbReference>
<dbReference type="Gene3D" id="1.25.10.10">
    <property type="entry name" value="Leucine-rich Repeat Variant"/>
    <property type="match status" value="1"/>
</dbReference>
<sequence>MLLSTWICNCSKAVTCLLDIQAVIPFLTGQITSNEHDEKERVAQGMCAFLLGLSIINIQKSDETSYQKLLQLIKSRIGHEVFMDKFNERAPTSFFDYMWCKLFKQQEHKIISHLENLSSSEDPSEAVPTIDYQKIIDESNSKLQSVMLENAKLRADLSETKEKMNQMQLSANTFNPNHIDKPAQCSCDKVTNQLRDELIQQRLQIVHLKLLIRS</sequence>
<dbReference type="PANTHER" id="PTHR10013">
    <property type="entry name" value="GENERAL VESICULAR TRANSPORT FACTOR P115"/>
    <property type="match status" value="1"/>
</dbReference>
<dbReference type="GO" id="GO:0006886">
    <property type="term" value="P:intracellular protein transport"/>
    <property type="evidence" value="ECO:0007669"/>
    <property type="project" value="InterPro"/>
</dbReference>
<dbReference type="InterPro" id="IPR006953">
    <property type="entry name" value="Vesicle_Uso1_P115_head"/>
</dbReference>
<evidence type="ECO:0000313" key="4">
    <source>
        <dbReference type="EMBL" id="CAF2940119.1"/>
    </source>
</evidence>
<protein>
    <submittedName>
        <fullName evidence="4">(salmon louse) hypothetical protein</fullName>
    </submittedName>
</protein>
<dbReference type="InterPro" id="IPR024095">
    <property type="entry name" value="Vesicle_P115"/>
</dbReference>
<name>A0A7R8CYD0_LEPSM</name>
<dbReference type="Proteomes" id="UP000675881">
    <property type="component" value="Chromosome 5"/>
</dbReference>
<dbReference type="GO" id="GO:0006888">
    <property type="term" value="P:endoplasmic reticulum to Golgi vesicle-mediated transport"/>
    <property type="evidence" value="ECO:0007669"/>
    <property type="project" value="TreeGrafter"/>
</dbReference>
<evidence type="ECO:0000259" key="3">
    <source>
        <dbReference type="Pfam" id="PF04869"/>
    </source>
</evidence>
<keyword evidence="5" id="KW-1185">Reference proteome</keyword>
<reference evidence="4" key="1">
    <citation type="submission" date="2021-02" db="EMBL/GenBank/DDBJ databases">
        <authorList>
            <person name="Bekaert M."/>
        </authorList>
    </citation>
    <scope>NUCLEOTIDE SEQUENCE</scope>
    <source>
        <strain evidence="4">IoA-00</strain>
    </source>
</reference>
<gene>
    <name evidence="4" type="ORF">LSAA_10134</name>
</gene>
<dbReference type="PANTHER" id="PTHR10013:SF0">
    <property type="entry name" value="GENERAL VESICULAR TRANSPORT FACTOR P115"/>
    <property type="match status" value="1"/>
</dbReference>
<accession>A0A7R8CYD0</accession>